<accession>A0ABS7ZPY0</accession>
<dbReference type="Proteomes" id="UP000714380">
    <property type="component" value="Unassembled WGS sequence"/>
</dbReference>
<dbReference type="EMBL" id="JAEDAH010000042">
    <property type="protein sequence ID" value="MCA6063669.1"/>
    <property type="molecule type" value="Genomic_DNA"/>
</dbReference>
<dbReference type="RefSeq" id="WP_225673883.1">
    <property type="nucleotide sequence ID" value="NZ_JAEDAH010000042.1"/>
</dbReference>
<gene>
    <name evidence="5" type="ORF">I9W95_08610</name>
</gene>
<sequence>MNNEHILKPALDYIPPDLVSISDYERYARHFIRDDIWAYISGGAADEHTLAENLQSFARQPIYNRVLSDFSTANTRTRILGYELDSPLLLAPVAHQRLLHPYGEIATAQAAAAMNVPLIVSTLSSVALEQIAQHAGQWWFQLYWQPQREDNQTLLRRAIQADARAIVITLDAPVSGVRNRAQRAGFRLPDGVREENLVEFATSVNTAAEGESVIFKHFMKQRPSLDDLKWLREQTSLPLLAKGISHPEDAKALQEIGFDGLIISNHGGRTLDGVPATLSLLPAIRIAVGKDMTLLMDSGIRRGTDVVKALAAGADAVCIGRPQLWSLAVAGALGVAHMLRIFQEELEMAMALTGCATIDAISQDVFADRF</sequence>
<evidence type="ECO:0000256" key="3">
    <source>
        <dbReference type="ARBA" id="ARBA00024042"/>
    </source>
</evidence>
<evidence type="ECO:0000256" key="1">
    <source>
        <dbReference type="ARBA" id="ARBA00001917"/>
    </source>
</evidence>
<evidence type="ECO:0000259" key="4">
    <source>
        <dbReference type="PROSITE" id="PS51349"/>
    </source>
</evidence>
<dbReference type="CDD" id="cd02809">
    <property type="entry name" value="alpha_hydroxyacid_oxid_FMN"/>
    <property type="match status" value="1"/>
</dbReference>
<comment type="cofactor">
    <cofactor evidence="1">
        <name>FMN</name>
        <dbReference type="ChEBI" id="CHEBI:58210"/>
    </cofactor>
</comment>
<dbReference type="InterPro" id="IPR013785">
    <property type="entry name" value="Aldolase_TIM"/>
</dbReference>
<dbReference type="InterPro" id="IPR000262">
    <property type="entry name" value="FMN-dep_DH"/>
</dbReference>
<comment type="similarity">
    <text evidence="3">Belongs to the FMN-dependent alpha-hydroxy acid dehydrogenase family.</text>
</comment>
<evidence type="ECO:0000313" key="6">
    <source>
        <dbReference type="Proteomes" id="UP000714380"/>
    </source>
</evidence>
<dbReference type="SUPFAM" id="SSF51395">
    <property type="entry name" value="FMN-linked oxidoreductases"/>
    <property type="match status" value="1"/>
</dbReference>
<dbReference type="InterPro" id="IPR012133">
    <property type="entry name" value="Alpha-hydoxy_acid_DH_FMN"/>
</dbReference>
<proteinExistence type="inferred from homology"/>
<evidence type="ECO:0000313" key="5">
    <source>
        <dbReference type="EMBL" id="MCA6063669.1"/>
    </source>
</evidence>
<protein>
    <submittedName>
        <fullName evidence="5">Alpha-hydroxy-acid oxidizing protein</fullName>
    </submittedName>
</protein>
<dbReference type="PANTHER" id="PTHR10578">
    <property type="entry name" value="S -2-HYDROXY-ACID OXIDASE-RELATED"/>
    <property type="match status" value="1"/>
</dbReference>
<reference evidence="5 6" key="1">
    <citation type="submission" date="2020-12" db="EMBL/GenBank/DDBJ databases">
        <title>Novel Thalassolituus-related marine hydrocarbonoclastic bacteria mediated algae-derived hydrocarbons mineralization in twilight zone of the northern South China Sea.</title>
        <authorList>
            <person name="Dong C."/>
        </authorList>
    </citation>
    <scope>NUCLEOTIDE SEQUENCE [LARGE SCALE GENOMIC DNA]</scope>
    <source>
        <strain evidence="5 6">IMCC1826</strain>
    </source>
</reference>
<dbReference type="PANTHER" id="PTHR10578:SF143">
    <property type="entry name" value="FMN-DEPENDENT ALPHA-HYDROXY ACID DEHYDROGENASE PB1A11.03"/>
    <property type="match status" value="1"/>
</dbReference>
<comment type="caution">
    <text evidence="5">The sequence shown here is derived from an EMBL/GenBank/DDBJ whole genome shotgun (WGS) entry which is preliminary data.</text>
</comment>
<evidence type="ECO:0000256" key="2">
    <source>
        <dbReference type="ARBA" id="ARBA00023002"/>
    </source>
</evidence>
<feature type="domain" description="FMN hydroxy acid dehydrogenase" evidence="4">
    <location>
        <begin position="13"/>
        <end position="370"/>
    </location>
</feature>
<dbReference type="Gene3D" id="3.20.20.70">
    <property type="entry name" value="Aldolase class I"/>
    <property type="match status" value="1"/>
</dbReference>
<keyword evidence="6" id="KW-1185">Reference proteome</keyword>
<dbReference type="Pfam" id="PF01070">
    <property type="entry name" value="FMN_dh"/>
    <property type="match status" value="1"/>
</dbReference>
<name>A0ABS7ZPY0_9GAMM</name>
<dbReference type="PROSITE" id="PS51349">
    <property type="entry name" value="FMN_HYDROXY_ACID_DH_2"/>
    <property type="match status" value="1"/>
</dbReference>
<dbReference type="InterPro" id="IPR037396">
    <property type="entry name" value="FMN_HAD"/>
</dbReference>
<organism evidence="5 6">
    <name type="scientific">Thalassolituus marinus</name>
    <dbReference type="NCBI Taxonomy" id="671053"/>
    <lineage>
        <taxon>Bacteria</taxon>
        <taxon>Pseudomonadati</taxon>
        <taxon>Pseudomonadota</taxon>
        <taxon>Gammaproteobacteria</taxon>
        <taxon>Oceanospirillales</taxon>
        <taxon>Oceanospirillaceae</taxon>
        <taxon>Thalassolituus</taxon>
    </lineage>
</organism>
<dbReference type="PIRSF" id="PIRSF000138">
    <property type="entry name" value="Al-hdrx_acd_dh"/>
    <property type="match status" value="1"/>
</dbReference>
<keyword evidence="2" id="KW-0560">Oxidoreductase</keyword>